<comment type="caution">
    <text evidence="1">The sequence shown here is derived from an EMBL/GenBank/DDBJ whole genome shotgun (WGS) entry which is preliminary data.</text>
</comment>
<gene>
    <name evidence="1" type="ORF">Scep_023605</name>
</gene>
<sequence length="189" mass="21006">MGLGVVGKHEIDVVKRRAQLRYIVSVEHQQPGEGEDRRLPLSSPTLVTTKDAGNAVTLLQSLSSSTFDNSQLVLTACMGYQVVTEARLRESRHKHMPLVRSVIEERSKGLNAWKDTQELAYKLYTLKQDHVTVKSESSATELSGMQRNGDAPLLESEYADMEFFGSIKGDLVVDSVADLKEHVNTSFDL</sequence>
<organism evidence="1 2">
    <name type="scientific">Stephania cephalantha</name>
    <dbReference type="NCBI Taxonomy" id="152367"/>
    <lineage>
        <taxon>Eukaryota</taxon>
        <taxon>Viridiplantae</taxon>
        <taxon>Streptophyta</taxon>
        <taxon>Embryophyta</taxon>
        <taxon>Tracheophyta</taxon>
        <taxon>Spermatophyta</taxon>
        <taxon>Magnoliopsida</taxon>
        <taxon>Ranunculales</taxon>
        <taxon>Menispermaceae</taxon>
        <taxon>Menispermoideae</taxon>
        <taxon>Cissampelideae</taxon>
        <taxon>Stephania</taxon>
    </lineage>
</organism>
<dbReference type="Proteomes" id="UP001419268">
    <property type="component" value="Unassembled WGS sequence"/>
</dbReference>
<dbReference type="EMBL" id="JBBNAG010000010">
    <property type="protein sequence ID" value="KAK9100175.1"/>
    <property type="molecule type" value="Genomic_DNA"/>
</dbReference>
<reference evidence="1 2" key="1">
    <citation type="submission" date="2024-01" db="EMBL/GenBank/DDBJ databases">
        <title>Genome assemblies of Stephania.</title>
        <authorList>
            <person name="Yang L."/>
        </authorList>
    </citation>
    <scope>NUCLEOTIDE SEQUENCE [LARGE SCALE GENOMIC DNA]</scope>
    <source>
        <strain evidence="1">JXDWG</strain>
        <tissue evidence="1">Leaf</tissue>
    </source>
</reference>
<proteinExistence type="predicted"/>
<name>A0AAP0EXQ8_9MAGN</name>
<evidence type="ECO:0000313" key="1">
    <source>
        <dbReference type="EMBL" id="KAK9100175.1"/>
    </source>
</evidence>
<dbReference type="AlphaFoldDB" id="A0AAP0EXQ8"/>
<protein>
    <submittedName>
        <fullName evidence="1">Uncharacterized protein</fullName>
    </submittedName>
</protein>
<accession>A0AAP0EXQ8</accession>
<keyword evidence="2" id="KW-1185">Reference proteome</keyword>
<evidence type="ECO:0000313" key="2">
    <source>
        <dbReference type="Proteomes" id="UP001419268"/>
    </source>
</evidence>